<evidence type="ECO:0000313" key="2">
    <source>
        <dbReference type="EMBL" id="PNX70459.1"/>
    </source>
</evidence>
<evidence type="ECO:0000313" key="3">
    <source>
        <dbReference type="Proteomes" id="UP000236291"/>
    </source>
</evidence>
<protein>
    <submittedName>
        <fullName evidence="2">Cop1-interacting protein 7</fullName>
    </submittedName>
</protein>
<dbReference type="GO" id="GO:0045893">
    <property type="term" value="P:positive regulation of DNA-templated transcription"/>
    <property type="evidence" value="ECO:0007669"/>
    <property type="project" value="TreeGrafter"/>
</dbReference>
<dbReference type="GO" id="GO:0009416">
    <property type="term" value="P:response to light stimulus"/>
    <property type="evidence" value="ECO:0007669"/>
    <property type="project" value="TreeGrafter"/>
</dbReference>
<dbReference type="AlphaFoldDB" id="A0A2K3KVY8"/>
<reference evidence="2 3" key="2">
    <citation type="journal article" date="2017" name="Front. Plant Sci.">
        <title>Gene Classification and Mining of Molecular Markers Useful in Red Clover (Trifolium pratense) Breeding.</title>
        <authorList>
            <person name="Istvanek J."/>
            <person name="Dluhosova J."/>
            <person name="Dluhos P."/>
            <person name="Patkova L."/>
            <person name="Nedelnik J."/>
            <person name="Repkova J."/>
        </authorList>
    </citation>
    <scope>NUCLEOTIDE SEQUENCE [LARGE SCALE GENOMIC DNA]</scope>
    <source>
        <strain evidence="3">cv. Tatra</strain>
        <tissue evidence="2">Young leaves</tissue>
    </source>
</reference>
<feature type="region of interest" description="Disordered" evidence="1">
    <location>
        <begin position="30"/>
        <end position="62"/>
    </location>
</feature>
<feature type="non-terminal residue" evidence="2">
    <location>
        <position position="91"/>
    </location>
</feature>
<dbReference type="PANTHER" id="PTHR31008">
    <property type="entry name" value="COP1-INTERACTING PROTEIN-RELATED"/>
    <property type="match status" value="1"/>
</dbReference>
<feature type="non-terminal residue" evidence="2">
    <location>
        <position position="1"/>
    </location>
</feature>
<accession>A0A2K3KVY8</accession>
<name>A0A2K3KVY8_TRIPR</name>
<dbReference type="EMBL" id="ASHM01113612">
    <property type="protein sequence ID" value="PNX70459.1"/>
    <property type="molecule type" value="Genomic_DNA"/>
</dbReference>
<dbReference type="STRING" id="57577.A0A2K3KVY8"/>
<dbReference type="PANTHER" id="PTHR31008:SF4">
    <property type="entry name" value="COP1-INTERACTING PROTEIN 7"/>
    <property type="match status" value="1"/>
</dbReference>
<organism evidence="2 3">
    <name type="scientific">Trifolium pratense</name>
    <name type="common">Red clover</name>
    <dbReference type="NCBI Taxonomy" id="57577"/>
    <lineage>
        <taxon>Eukaryota</taxon>
        <taxon>Viridiplantae</taxon>
        <taxon>Streptophyta</taxon>
        <taxon>Embryophyta</taxon>
        <taxon>Tracheophyta</taxon>
        <taxon>Spermatophyta</taxon>
        <taxon>Magnoliopsida</taxon>
        <taxon>eudicotyledons</taxon>
        <taxon>Gunneridae</taxon>
        <taxon>Pentapetalae</taxon>
        <taxon>rosids</taxon>
        <taxon>fabids</taxon>
        <taxon>Fabales</taxon>
        <taxon>Fabaceae</taxon>
        <taxon>Papilionoideae</taxon>
        <taxon>50 kb inversion clade</taxon>
        <taxon>NPAAA clade</taxon>
        <taxon>Hologalegina</taxon>
        <taxon>IRL clade</taxon>
        <taxon>Trifolieae</taxon>
        <taxon>Trifolium</taxon>
    </lineage>
</organism>
<sequence>RFVRFVSTPEVLERFVTIEKEIVQIEGSVQSSEAEGNVSYAEGRTKRSTISSNQDGTEENSRVRLQRVLDNRKAMLCKEQAMAYARALVAG</sequence>
<dbReference type="ExpressionAtlas" id="A0A2K3KVY8">
    <property type="expression patterns" value="baseline"/>
</dbReference>
<reference evidence="2 3" key="1">
    <citation type="journal article" date="2014" name="Am. J. Bot.">
        <title>Genome assembly and annotation for red clover (Trifolium pratense; Fabaceae).</title>
        <authorList>
            <person name="Istvanek J."/>
            <person name="Jaros M."/>
            <person name="Krenek A."/>
            <person name="Repkova J."/>
        </authorList>
    </citation>
    <scope>NUCLEOTIDE SEQUENCE [LARGE SCALE GENOMIC DNA]</scope>
    <source>
        <strain evidence="3">cv. Tatra</strain>
        <tissue evidence="2">Young leaves</tissue>
    </source>
</reference>
<comment type="caution">
    <text evidence="2">The sequence shown here is derived from an EMBL/GenBank/DDBJ whole genome shotgun (WGS) entry which is preliminary data.</text>
</comment>
<dbReference type="Proteomes" id="UP000236291">
    <property type="component" value="Unassembled WGS sequence"/>
</dbReference>
<gene>
    <name evidence="2" type="ORF">L195_g057414</name>
</gene>
<proteinExistence type="predicted"/>
<evidence type="ECO:0000256" key="1">
    <source>
        <dbReference type="SAM" id="MobiDB-lite"/>
    </source>
</evidence>